<dbReference type="EMBL" id="CZRL01000032">
    <property type="protein sequence ID" value="CUS50513.1"/>
    <property type="molecule type" value="Genomic_DNA"/>
</dbReference>
<feature type="transmembrane region" description="Helical" evidence="1">
    <location>
        <begin position="187"/>
        <end position="209"/>
    </location>
</feature>
<proteinExistence type="predicted"/>
<organism evidence="2">
    <name type="scientific">hydrothermal vent metagenome</name>
    <dbReference type="NCBI Taxonomy" id="652676"/>
    <lineage>
        <taxon>unclassified sequences</taxon>
        <taxon>metagenomes</taxon>
        <taxon>ecological metagenomes</taxon>
    </lineage>
</organism>
<gene>
    <name evidence="2" type="ORF">MGWOODY_XGa102</name>
</gene>
<evidence type="ECO:0000313" key="2">
    <source>
        <dbReference type="EMBL" id="CUS50513.1"/>
    </source>
</evidence>
<dbReference type="AlphaFoldDB" id="A0A160TSU2"/>
<reference evidence="2" key="1">
    <citation type="submission" date="2015-10" db="EMBL/GenBank/DDBJ databases">
        <authorList>
            <person name="Gilbert D.G."/>
        </authorList>
    </citation>
    <scope>NUCLEOTIDE SEQUENCE</scope>
</reference>
<name>A0A160TSU2_9ZZZZ</name>
<feature type="transmembrane region" description="Helical" evidence="1">
    <location>
        <begin position="51"/>
        <end position="72"/>
    </location>
</feature>
<keyword evidence="1" id="KW-0812">Transmembrane</keyword>
<accession>A0A160TSU2</accession>
<evidence type="ECO:0008006" key="3">
    <source>
        <dbReference type="Google" id="ProtNLM"/>
    </source>
</evidence>
<feature type="transmembrane region" description="Helical" evidence="1">
    <location>
        <begin position="14"/>
        <end position="31"/>
    </location>
</feature>
<keyword evidence="1" id="KW-0472">Membrane</keyword>
<protein>
    <recommendedName>
        <fullName evidence="3">MotA/TolQ/ExbB proton channel domain-containing protein</fullName>
    </recommendedName>
</protein>
<keyword evidence="1" id="KW-1133">Transmembrane helix</keyword>
<feature type="transmembrane region" description="Helical" evidence="1">
    <location>
        <begin position="147"/>
        <end position="167"/>
    </location>
</feature>
<evidence type="ECO:0000256" key="1">
    <source>
        <dbReference type="SAM" id="Phobius"/>
    </source>
</evidence>
<sequence length="310" mass="34645">MTVSRQQNSYIKPILMQLAALAVICLLVALWQREFLAEVYLRNQLTQVGWFINGGILLLFLSGMYQLVRLFISYGGEEQAIGQFLDNVDSGVDPERGLSEGAIILRRYRTLRDLHHRRSPVNHNALAATLLANESSRNSFPKFVQNVLILTGVFGTIVSLSISLFGASNMVSTVTEIGGLGMVIHGMSAALSTTMTAILAYLFFGYFYLRLTDVQTLVISRVEETTATILLPRFQVTPETVIEDFADIIRAAAALVKRLDASQAQYAEVADELKELLVSYRDEMQRSSASLEQMIDLLREGFRLQDPQKR</sequence>